<name>A0A2D0JKB8_9GAMM</name>
<dbReference type="EMBL" id="NITZ01000037">
    <property type="protein sequence ID" value="PHM46589.1"/>
    <property type="molecule type" value="Genomic_DNA"/>
</dbReference>
<dbReference type="AlphaFoldDB" id="A0A2D0JKB8"/>
<evidence type="ECO:0000313" key="1">
    <source>
        <dbReference type="EMBL" id="PHM46589.1"/>
    </source>
</evidence>
<evidence type="ECO:0000313" key="2">
    <source>
        <dbReference type="Proteomes" id="UP000221980"/>
    </source>
</evidence>
<organism evidence="1 2">
    <name type="scientific">Xenorhabdus miraniensis</name>
    <dbReference type="NCBI Taxonomy" id="351674"/>
    <lineage>
        <taxon>Bacteria</taxon>
        <taxon>Pseudomonadati</taxon>
        <taxon>Pseudomonadota</taxon>
        <taxon>Gammaproteobacteria</taxon>
        <taxon>Enterobacterales</taxon>
        <taxon>Morganellaceae</taxon>
        <taxon>Xenorhabdus</taxon>
    </lineage>
</organism>
<accession>A0A2D0JKB8</accession>
<keyword evidence="2" id="KW-1185">Reference proteome</keyword>
<protein>
    <submittedName>
        <fullName evidence="1">Uncharacterized protein</fullName>
    </submittedName>
</protein>
<comment type="caution">
    <text evidence="1">The sequence shown here is derived from an EMBL/GenBank/DDBJ whole genome shotgun (WGS) entry which is preliminary data.</text>
</comment>
<dbReference type="Proteomes" id="UP000221980">
    <property type="component" value="Unassembled WGS sequence"/>
</dbReference>
<dbReference type="OrthoDB" id="6444283at2"/>
<gene>
    <name evidence="1" type="ORF">Xmir_04097</name>
</gene>
<dbReference type="RefSeq" id="WP_099115859.1">
    <property type="nucleotide sequence ID" value="NZ_CAWNQI010000070.1"/>
</dbReference>
<sequence length="118" mass="13491">MEISSFQGLFCAGQPYCLQIKITAHTEPLSVQLDWRSDRNKARQLCLSFGKTCHRLDDGDVTVFRLTDTQWQAMVENRASAEPEQWARQPFTLSELAVHPEFATFTAINTPETQVCRK</sequence>
<reference evidence="1 2" key="1">
    <citation type="journal article" date="2017" name="Nat. Microbiol.">
        <title>Natural product diversity associated with the nematode symbionts Photorhabdus and Xenorhabdus.</title>
        <authorList>
            <person name="Tobias N.J."/>
            <person name="Wolff H."/>
            <person name="Djahanschiri B."/>
            <person name="Grundmann F."/>
            <person name="Kronenwerth M."/>
            <person name="Shi Y.M."/>
            <person name="Simonyi S."/>
            <person name="Grun P."/>
            <person name="Shapiro-Ilan D."/>
            <person name="Pidot S.J."/>
            <person name="Stinear T.P."/>
            <person name="Ebersberger I."/>
            <person name="Bode H.B."/>
        </authorList>
    </citation>
    <scope>NUCLEOTIDE SEQUENCE [LARGE SCALE GENOMIC DNA]</scope>
    <source>
        <strain evidence="1 2">DSM 17902</strain>
    </source>
</reference>
<proteinExistence type="predicted"/>